<dbReference type="CDD" id="cd03814">
    <property type="entry name" value="GT4-like"/>
    <property type="match status" value="1"/>
</dbReference>
<dbReference type="AlphaFoldDB" id="A0AAW9RSJ4"/>
<dbReference type="PANTHER" id="PTHR45947:SF3">
    <property type="entry name" value="SULFOQUINOVOSYL TRANSFERASE SQD2"/>
    <property type="match status" value="1"/>
</dbReference>
<dbReference type="GO" id="GO:0016757">
    <property type="term" value="F:glycosyltransferase activity"/>
    <property type="evidence" value="ECO:0007669"/>
    <property type="project" value="UniProtKB-KW"/>
</dbReference>
<dbReference type="SUPFAM" id="SSF53756">
    <property type="entry name" value="UDP-Glycosyltransferase/glycogen phosphorylase"/>
    <property type="match status" value="1"/>
</dbReference>
<evidence type="ECO:0000313" key="3">
    <source>
        <dbReference type="Proteomes" id="UP001378188"/>
    </source>
</evidence>
<dbReference type="EMBL" id="JAZHOF010000004">
    <property type="protein sequence ID" value="MEJ8571918.1"/>
    <property type="molecule type" value="Genomic_DNA"/>
</dbReference>
<dbReference type="Proteomes" id="UP001378188">
    <property type="component" value="Unassembled WGS sequence"/>
</dbReference>
<keyword evidence="2" id="KW-0808">Transferase</keyword>
<dbReference type="Pfam" id="PF13692">
    <property type="entry name" value="Glyco_trans_1_4"/>
    <property type="match status" value="1"/>
</dbReference>
<proteinExistence type="predicted"/>
<organism evidence="2 3">
    <name type="scientific">Microbaculum marinum</name>
    <dbReference type="NCBI Taxonomy" id="1764581"/>
    <lineage>
        <taxon>Bacteria</taxon>
        <taxon>Pseudomonadati</taxon>
        <taxon>Pseudomonadota</taxon>
        <taxon>Alphaproteobacteria</taxon>
        <taxon>Hyphomicrobiales</taxon>
        <taxon>Tepidamorphaceae</taxon>
        <taxon>Microbaculum</taxon>
    </lineage>
</organism>
<comment type="caution">
    <text evidence="2">The sequence shown here is derived from an EMBL/GenBank/DDBJ whole genome shotgun (WGS) entry which is preliminary data.</text>
</comment>
<sequence length="349" mass="37579">MNKLVIATDAWHPQVNGVVRVLDRLRRETPAYGLEIDVVSPDGFPAVPLPTYGEIKLALCSPSSVGRRIEAAGAEFVHIPTEGPIGMAARRWCRRQGRGFTTSFHTRFPEYLASRVPVPTSVSYAWLRRFHNSGLATMVSTQTLADELSGRGFRKLAIWPRAVDTGVFCPGEAAALDHPRPIFLYVGRVAVEKNVAGFLALDLPGTKVVVGDGPQRAELERRFPEAKFLGVHTGDDLVRLYRAADVFVFPSRTDTLGLVSIEAMGCGIPVAAHPVPGPRDVVGDSGAGVLDEDLRAAALAALDIPREACRERALQFNWSRSAEAFTDIVRTANGRVPGAGVAKPVAAVG</sequence>
<keyword evidence="3" id="KW-1185">Reference proteome</keyword>
<name>A0AAW9RSJ4_9HYPH</name>
<dbReference type="Gene3D" id="3.40.50.2000">
    <property type="entry name" value="Glycogen Phosphorylase B"/>
    <property type="match status" value="2"/>
</dbReference>
<reference evidence="2 3" key="1">
    <citation type="submission" date="2024-02" db="EMBL/GenBank/DDBJ databases">
        <title>Genome analysis and characterization of Microbaculum marinisediminis sp. nov., isolated from marine sediment.</title>
        <authorList>
            <person name="Du Z.-J."/>
            <person name="Ye Y.-Q."/>
            <person name="Zhang Z.-R."/>
            <person name="Yuan S.-M."/>
            <person name="Zhang X.-Y."/>
        </authorList>
    </citation>
    <scope>NUCLEOTIDE SEQUENCE [LARGE SCALE GENOMIC DNA]</scope>
    <source>
        <strain evidence="2 3">SDUM1044001</strain>
    </source>
</reference>
<evidence type="ECO:0000259" key="1">
    <source>
        <dbReference type="Pfam" id="PF13439"/>
    </source>
</evidence>
<keyword evidence="2" id="KW-0328">Glycosyltransferase</keyword>
<feature type="domain" description="Glycosyltransferase subfamily 4-like N-terminal" evidence="1">
    <location>
        <begin position="15"/>
        <end position="165"/>
    </location>
</feature>
<gene>
    <name evidence="2" type="ORF">V3328_10570</name>
</gene>
<accession>A0AAW9RSJ4</accession>
<dbReference type="RefSeq" id="WP_340329619.1">
    <property type="nucleotide sequence ID" value="NZ_JAZHOF010000004.1"/>
</dbReference>
<dbReference type="InterPro" id="IPR050194">
    <property type="entry name" value="Glycosyltransferase_grp1"/>
</dbReference>
<dbReference type="EC" id="2.4.-.-" evidence="2"/>
<dbReference type="PANTHER" id="PTHR45947">
    <property type="entry name" value="SULFOQUINOVOSYL TRANSFERASE SQD2"/>
    <property type="match status" value="1"/>
</dbReference>
<evidence type="ECO:0000313" key="2">
    <source>
        <dbReference type="EMBL" id="MEJ8571918.1"/>
    </source>
</evidence>
<dbReference type="InterPro" id="IPR028098">
    <property type="entry name" value="Glyco_trans_4-like_N"/>
</dbReference>
<dbReference type="Pfam" id="PF13439">
    <property type="entry name" value="Glyco_transf_4"/>
    <property type="match status" value="1"/>
</dbReference>
<protein>
    <submittedName>
        <fullName evidence="2">Glycosyltransferase family 1 protein</fullName>
        <ecNumber evidence="2">2.4.-.-</ecNumber>
    </submittedName>
</protein>